<dbReference type="OrthoDB" id="5357734at2759"/>
<reference evidence="2" key="1">
    <citation type="journal article" date="2020" name="Stud. Mycol.">
        <title>101 Dothideomycetes genomes: a test case for predicting lifestyles and emergence of pathogens.</title>
        <authorList>
            <person name="Haridas S."/>
            <person name="Albert R."/>
            <person name="Binder M."/>
            <person name="Bloem J."/>
            <person name="Labutti K."/>
            <person name="Salamov A."/>
            <person name="Andreopoulos B."/>
            <person name="Baker S."/>
            <person name="Barry K."/>
            <person name="Bills G."/>
            <person name="Bluhm B."/>
            <person name="Cannon C."/>
            <person name="Castanera R."/>
            <person name="Culley D."/>
            <person name="Daum C."/>
            <person name="Ezra D."/>
            <person name="Gonzalez J."/>
            <person name="Henrissat B."/>
            <person name="Kuo A."/>
            <person name="Liang C."/>
            <person name="Lipzen A."/>
            <person name="Lutzoni F."/>
            <person name="Magnuson J."/>
            <person name="Mondo S."/>
            <person name="Nolan M."/>
            <person name="Ohm R."/>
            <person name="Pangilinan J."/>
            <person name="Park H.-J."/>
            <person name="Ramirez L."/>
            <person name="Alfaro M."/>
            <person name="Sun H."/>
            <person name="Tritt A."/>
            <person name="Yoshinaga Y."/>
            <person name="Zwiers L.-H."/>
            <person name="Turgeon B."/>
            <person name="Goodwin S."/>
            <person name="Spatafora J."/>
            <person name="Crous P."/>
            <person name="Grigoriev I."/>
        </authorList>
    </citation>
    <scope>NUCLEOTIDE SEQUENCE</scope>
    <source>
        <strain evidence="2">CBS 207.26</strain>
    </source>
</reference>
<evidence type="ECO:0000313" key="3">
    <source>
        <dbReference type="Proteomes" id="UP000800200"/>
    </source>
</evidence>
<evidence type="ECO:0000256" key="1">
    <source>
        <dbReference type="SAM" id="Phobius"/>
    </source>
</evidence>
<proteinExistence type="predicted"/>
<dbReference type="Proteomes" id="UP000800200">
    <property type="component" value="Unassembled WGS sequence"/>
</dbReference>
<gene>
    <name evidence="2" type="ORF">K469DRAFT_575576</name>
</gene>
<keyword evidence="3" id="KW-1185">Reference proteome</keyword>
<feature type="non-terminal residue" evidence="2">
    <location>
        <position position="1"/>
    </location>
</feature>
<name>A0A6A6E516_9PEZI</name>
<dbReference type="PANTHER" id="PTHR37576:SF2">
    <property type="entry name" value="DEFECT AT LOW TEMPERATURE PROTEIN 1"/>
    <property type="match status" value="1"/>
</dbReference>
<protein>
    <submittedName>
        <fullName evidence="2">Uncharacterized protein</fullName>
    </submittedName>
</protein>
<feature type="transmembrane region" description="Helical" evidence="1">
    <location>
        <begin position="167"/>
        <end position="190"/>
    </location>
</feature>
<organism evidence="2 3">
    <name type="scientific">Zopfia rhizophila CBS 207.26</name>
    <dbReference type="NCBI Taxonomy" id="1314779"/>
    <lineage>
        <taxon>Eukaryota</taxon>
        <taxon>Fungi</taxon>
        <taxon>Dikarya</taxon>
        <taxon>Ascomycota</taxon>
        <taxon>Pezizomycotina</taxon>
        <taxon>Dothideomycetes</taxon>
        <taxon>Dothideomycetes incertae sedis</taxon>
        <taxon>Zopfiaceae</taxon>
        <taxon>Zopfia</taxon>
    </lineage>
</organism>
<keyword evidence="1" id="KW-0812">Transmembrane</keyword>
<dbReference type="AlphaFoldDB" id="A0A6A6E516"/>
<sequence>YENSMPLNKTLMGKYWPLAFKSLFPLVAVNVTATEDFSRLQCSKCVIPFNEETTDGSVTALTQCSNGTTLNSPLLTNDASVFYATPTQTPAGQDPLCGLTWRDPMQDMIDKMQSLAFRITVDMAITDGSVFSPSFVGKAVENLRKNWIQEVSVSGYRTETIYKINPILVALAVLISLVGVIAILPLYMGFWELGRKVSLNPLEIARAFGAPLMEGIDGNATSERVVIERGGMAVRYGALERFGEEKKLRIEETSRAAVRVPWQGEIFG</sequence>
<keyword evidence="1" id="KW-1133">Transmembrane helix</keyword>
<dbReference type="EMBL" id="ML994632">
    <property type="protein sequence ID" value="KAF2185842.1"/>
    <property type="molecule type" value="Genomic_DNA"/>
</dbReference>
<keyword evidence="1" id="KW-0472">Membrane</keyword>
<dbReference type="PANTHER" id="PTHR37576">
    <property type="entry name" value="DEFECT AT LOW TEMPERATURE PROTEIN 1"/>
    <property type="match status" value="1"/>
</dbReference>
<accession>A0A6A6E516</accession>
<evidence type="ECO:0000313" key="2">
    <source>
        <dbReference type="EMBL" id="KAF2185842.1"/>
    </source>
</evidence>